<dbReference type="PANTHER" id="PTHR43280">
    <property type="entry name" value="ARAC-FAMILY TRANSCRIPTIONAL REGULATOR"/>
    <property type="match status" value="1"/>
</dbReference>
<dbReference type="GO" id="GO:0043565">
    <property type="term" value="F:sequence-specific DNA binding"/>
    <property type="evidence" value="ECO:0007669"/>
    <property type="project" value="InterPro"/>
</dbReference>
<evidence type="ECO:0000259" key="5">
    <source>
        <dbReference type="PROSITE" id="PS01124"/>
    </source>
</evidence>
<dbReference type="AlphaFoldDB" id="A0A926QJG7"/>
<evidence type="ECO:0000256" key="2">
    <source>
        <dbReference type="ARBA" id="ARBA00023125"/>
    </source>
</evidence>
<keyword evidence="2" id="KW-0238">DNA-binding</keyword>
<evidence type="ECO:0000256" key="1">
    <source>
        <dbReference type="ARBA" id="ARBA00023015"/>
    </source>
</evidence>
<dbReference type="Gene3D" id="1.10.10.60">
    <property type="entry name" value="Homeodomain-like"/>
    <property type="match status" value="2"/>
</dbReference>
<dbReference type="Pfam" id="PF00072">
    <property type="entry name" value="Response_reg"/>
    <property type="match status" value="1"/>
</dbReference>
<dbReference type="InterPro" id="IPR018060">
    <property type="entry name" value="HTH_AraC"/>
</dbReference>
<dbReference type="GO" id="GO:0003700">
    <property type="term" value="F:DNA-binding transcription factor activity"/>
    <property type="evidence" value="ECO:0007669"/>
    <property type="project" value="InterPro"/>
</dbReference>
<dbReference type="PROSITE" id="PS01124">
    <property type="entry name" value="HTH_ARAC_FAMILY_2"/>
    <property type="match status" value="1"/>
</dbReference>
<dbReference type="SUPFAM" id="SSF52172">
    <property type="entry name" value="CheY-like"/>
    <property type="match status" value="1"/>
</dbReference>
<organism evidence="7 8">
    <name type="scientific">Paenibacillus sedimenti</name>
    <dbReference type="NCBI Taxonomy" id="2770274"/>
    <lineage>
        <taxon>Bacteria</taxon>
        <taxon>Bacillati</taxon>
        <taxon>Bacillota</taxon>
        <taxon>Bacilli</taxon>
        <taxon>Bacillales</taxon>
        <taxon>Paenibacillaceae</taxon>
        <taxon>Paenibacillus</taxon>
    </lineage>
</organism>
<sequence length="472" mass="54768">MTWKVLMVEDEPFVRRTLINQIRWRELGFELAGEAEDGNEAMAFIRSKQPDLVISDIMMPGMNGLELLRQAKLVSDAKFVMLTCVNEFEYARQALEYGASGYLLKLSANEQALGQMLEKIDRELSQEADRKQRHRHMQMNSYTEKLWSYIEDLVEDSTLAPPDVPVDFPRFAAVLSVLGDQTETPEALESEDADWLKHSSCGQVSFIGWSDDADALSPAGLDLRFCPLAFPVEGLHEAWLRSLYALNPEWYGRTDGRAASSVGETRYPWRTERELIRALEFTEWDRGRALLEELWRELEANDILFVHVVQTAERLDRTFARLLGRPASMESHSIQKFPRHRELLVRLKYKLENDIRTAVLRQEAVTDRDDINTIIAYIHRNLRENITLKSMAKLVNIDENYLSALFPKKTGETLINYVQKCRVEKAKKLLLETDLSLTDIYEQVGFVNENYFFRIFKRWTGETPGKFRKRDK</sequence>
<protein>
    <submittedName>
        <fullName evidence="7">Response regulator</fullName>
    </submittedName>
</protein>
<dbReference type="SMART" id="SM00448">
    <property type="entry name" value="REC"/>
    <property type="match status" value="1"/>
</dbReference>
<dbReference type="PROSITE" id="PS50110">
    <property type="entry name" value="RESPONSE_REGULATORY"/>
    <property type="match status" value="1"/>
</dbReference>
<gene>
    <name evidence="7" type="ORF">ICC18_15510</name>
</gene>
<dbReference type="InterPro" id="IPR011006">
    <property type="entry name" value="CheY-like_superfamily"/>
</dbReference>
<dbReference type="RefSeq" id="WP_188175299.1">
    <property type="nucleotide sequence ID" value="NZ_JACVVD010000004.1"/>
</dbReference>
<dbReference type="GO" id="GO:0000160">
    <property type="term" value="P:phosphorelay signal transduction system"/>
    <property type="evidence" value="ECO:0007669"/>
    <property type="project" value="InterPro"/>
</dbReference>
<dbReference type="PANTHER" id="PTHR43280:SF28">
    <property type="entry name" value="HTH-TYPE TRANSCRIPTIONAL ACTIVATOR RHAS"/>
    <property type="match status" value="1"/>
</dbReference>
<reference evidence="7" key="1">
    <citation type="submission" date="2020-09" db="EMBL/GenBank/DDBJ databases">
        <title>Draft Genome Sequence of Paenibacillus sp. WST5.</title>
        <authorList>
            <person name="Bao Z."/>
        </authorList>
    </citation>
    <scope>NUCLEOTIDE SEQUENCE</scope>
    <source>
        <strain evidence="7">WST5</strain>
    </source>
</reference>
<dbReference type="SMART" id="SM00342">
    <property type="entry name" value="HTH_ARAC"/>
    <property type="match status" value="1"/>
</dbReference>
<evidence type="ECO:0000256" key="4">
    <source>
        <dbReference type="PROSITE-ProRule" id="PRU00169"/>
    </source>
</evidence>
<feature type="domain" description="HTH araC/xylS-type" evidence="5">
    <location>
        <begin position="372"/>
        <end position="470"/>
    </location>
</feature>
<evidence type="ECO:0000313" key="8">
    <source>
        <dbReference type="Proteomes" id="UP000650466"/>
    </source>
</evidence>
<keyword evidence="4" id="KW-0597">Phosphoprotein</keyword>
<dbReference type="InterPro" id="IPR009057">
    <property type="entry name" value="Homeodomain-like_sf"/>
</dbReference>
<name>A0A926QJG7_9BACL</name>
<dbReference type="EMBL" id="JACVVD010000004">
    <property type="protein sequence ID" value="MBD0381535.1"/>
    <property type="molecule type" value="Genomic_DNA"/>
</dbReference>
<accession>A0A926QJG7</accession>
<evidence type="ECO:0000313" key="7">
    <source>
        <dbReference type="EMBL" id="MBD0381535.1"/>
    </source>
</evidence>
<proteinExistence type="predicted"/>
<dbReference type="Pfam" id="PF12833">
    <property type="entry name" value="HTH_18"/>
    <property type="match status" value="1"/>
</dbReference>
<evidence type="ECO:0000259" key="6">
    <source>
        <dbReference type="PROSITE" id="PS50110"/>
    </source>
</evidence>
<dbReference type="CDD" id="cd17536">
    <property type="entry name" value="REC_YesN-like"/>
    <property type="match status" value="1"/>
</dbReference>
<keyword evidence="8" id="KW-1185">Reference proteome</keyword>
<dbReference type="Proteomes" id="UP000650466">
    <property type="component" value="Unassembled WGS sequence"/>
</dbReference>
<keyword evidence="3" id="KW-0804">Transcription</keyword>
<dbReference type="SUPFAM" id="SSF46689">
    <property type="entry name" value="Homeodomain-like"/>
    <property type="match status" value="2"/>
</dbReference>
<dbReference type="Gene3D" id="3.40.50.2300">
    <property type="match status" value="1"/>
</dbReference>
<keyword evidence="1" id="KW-0805">Transcription regulation</keyword>
<comment type="caution">
    <text evidence="7">The sequence shown here is derived from an EMBL/GenBank/DDBJ whole genome shotgun (WGS) entry which is preliminary data.</text>
</comment>
<feature type="modified residue" description="4-aspartylphosphate" evidence="4">
    <location>
        <position position="56"/>
    </location>
</feature>
<evidence type="ECO:0000256" key="3">
    <source>
        <dbReference type="ARBA" id="ARBA00023163"/>
    </source>
</evidence>
<dbReference type="InterPro" id="IPR001789">
    <property type="entry name" value="Sig_transdc_resp-reg_receiver"/>
</dbReference>
<feature type="domain" description="Response regulatory" evidence="6">
    <location>
        <begin position="4"/>
        <end position="120"/>
    </location>
</feature>